<dbReference type="EMBL" id="LAOA01000065">
    <property type="protein sequence ID" value="KJV73875.1"/>
    <property type="molecule type" value="Genomic_DNA"/>
</dbReference>
<comment type="caution">
    <text evidence="1">The sequence shown here is derived from an EMBL/GenBank/DDBJ whole genome shotgun (WGS) entry which is preliminary data.</text>
</comment>
<sequence>MLFFGQQKTFIFVSFSMSDEALKSYFAESQKAGAQLVMRGLINNSFTQTKNKTMELGISFDIDPSLFEQYKIDVVPVIVIDDEKRGLTKKLTGHIPLAIALEIMEKILHEATYSLVLIILNINCCLASMQSSYNEAKHYNVNLGNSSNTQELFHQGSNVNYPNNDEDLTYHGRNQLGTESGAMLFQAENSKNNALTQHNINDQNYMIANSMRIESDPLSALDSSNFVTQTSTTNTEIIQSCTEGSKFNIELIRELNVECRLENVWLPWQNRQMEFATEEIKENHSNWLKSRSDVYDESGSQIYCLVDDPEAIERQMKRAIANRLGASTQHIGRNFY</sequence>
<gene>
    <name evidence="1" type="ORF">OTSTA716_1447</name>
</gene>
<dbReference type="AlphaFoldDB" id="A0A0F3P0H8"/>
<dbReference type="Pfam" id="PF09673">
    <property type="entry name" value="TrbC_Ftype"/>
    <property type="match status" value="1"/>
</dbReference>
<proteinExistence type="predicted"/>
<evidence type="ECO:0000313" key="2">
    <source>
        <dbReference type="Proteomes" id="UP000033671"/>
    </source>
</evidence>
<dbReference type="Proteomes" id="UP000033671">
    <property type="component" value="Unassembled WGS sequence"/>
</dbReference>
<reference evidence="1 2" key="1">
    <citation type="submission" date="2015-01" db="EMBL/GenBank/DDBJ databases">
        <title>Genome Sequencing of Rickettsiales.</title>
        <authorList>
            <person name="Daugherty S.C."/>
            <person name="Su Q."/>
            <person name="Abolude K."/>
            <person name="Beier-Sexton M."/>
            <person name="Carlyon J.A."/>
            <person name="Carter R."/>
            <person name="Day N.P."/>
            <person name="Dumler S.J."/>
            <person name="Dyachenko V."/>
            <person name="Godinez A."/>
            <person name="Kurtti T.J."/>
            <person name="Lichay M."/>
            <person name="Mullins K.E."/>
            <person name="Ott S."/>
            <person name="Pappas-Brown V."/>
            <person name="Paris D.H."/>
            <person name="Patel P."/>
            <person name="Richards A.L."/>
            <person name="Sadzewicz L."/>
            <person name="Sears K."/>
            <person name="Seidman D."/>
            <person name="Sengamalay N."/>
            <person name="Stenos J."/>
            <person name="Tallon L.J."/>
            <person name="Vincent G."/>
            <person name="Fraser C.M."/>
            <person name="Munderloh U."/>
            <person name="Dunning-Hotopp J.C."/>
        </authorList>
    </citation>
    <scope>NUCLEOTIDE SEQUENCE [LARGE SCALE GENOMIC DNA]</scope>
    <source>
        <strain evidence="1 2">TA716</strain>
    </source>
</reference>
<dbReference type="InterPro" id="IPR019106">
    <property type="entry name" value="T4SS_TrbC"/>
</dbReference>
<evidence type="ECO:0000313" key="1">
    <source>
        <dbReference type="EMBL" id="KJV73875.1"/>
    </source>
</evidence>
<organism evidence="1 2">
    <name type="scientific">Orientia tsutsugamushi str. TA716</name>
    <dbReference type="NCBI Taxonomy" id="1359175"/>
    <lineage>
        <taxon>Bacteria</taxon>
        <taxon>Pseudomonadati</taxon>
        <taxon>Pseudomonadota</taxon>
        <taxon>Alphaproteobacteria</taxon>
        <taxon>Rickettsiales</taxon>
        <taxon>Rickettsiaceae</taxon>
        <taxon>Rickettsieae</taxon>
        <taxon>Orientia</taxon>
    </lineage>
</organism>
<protein>
    <submittedName>
        <fullName evidence="1">Type-F conjugative transfer system pilin assembly family protein</fullName>
    </submittedName>
</protein>
<dbReference type="PATRIC" id="fig|1359175.3.peg.2559"/>
<accession>A0A0F3P0H8</accession>
<name>A0A0F3P0H8_ORITS</name>